<feature type="non-terminal residue" evidence="1">
    <location>
        <position position="1"/>
    </location>
</feature>
<evidence type="ECO:0000313" key="1">
    <source>
        <dbReference type="EMBL" id="CAE7188142.1"/>
    </source>
</evidence>
<dbReference type="InterPro" id="IPR043502">
    <property type="entry name" value="DNA/RNA_pol_sf"/>
</dbReference>
<dbReference type="Proteomes" id="UP000649617">
    <property type="component" value="Unassembled WGS sequence"/>
</dbReference>
<evidence type="ECO:0000313" key="2">
    <source>
        <dbReference type="Proteomes" id="UP000649617"/>
    </source>
</evidence>
<dbReference type="AlphaFoldDB" id="A0A812J2Z9"/>
<dbReference type="PANTHER" id="PTHR33050:SF7">
    <property type="entry name" value="RIBONUCLEASE H"/>
    <property type="match status" value="1"/>
</dbReference>
<dbReference type="Gene3D" id="3.30.70.270">
    <property type="match status" value="1"/>
</dbReference>
<dbReference type="OrthoDB" id="434521at2759"/>
<protein>
    <submittedName>
        <fullName evidence="1">Bath-40 protein</fullName>
    </submittedName>
</protein>
<dbReference type="InterPro" id="IPR052055">
    <property type="entry name" value="Hepadnavirus_pol/RT"/>
</dbReference>
<keyword evidence="2" id="KW-1185">Reference proteome</keyword>
<dbReference type="EMBL" id="CAJNIZ010001314">
    <property type="protein sequence ID" value="CAE7188142.1"/>
    <property type="molecule type" value="Genomic_DNA"/>
</dbReference>
<name>A0A812J2Z9_SYMPI</name>
<sequence length="469" mass="51055">DLAESGRCESKKNGVNGAFAACDKLTLRALDELVWSAAFLMRSVMQRGEVRVKLSSGGEVVGPLNDFWKADPERSRPLLKTVDLKSAYKQLAVHPDHQAACVVTIKDPCSSEVRGYISRVLPFGAGASVTAFNRVARLIQRILQEARAINFNYFDDYPLLELSALRGSCDKVVHSVLSLLGFECALEKEQQFGHSADLLGVTVDLSDPSLGKVCVANKVDRCAEVSAAVGEVIRRGSLKAREVASLFGRIQFMEGQIMGRLGRLALMELRALCDSCGNLTLGEVEVAAFRNLQIRMQSRTISAALPDGCICVFTDGACEGPEDSPVCSIGGVMYHQVGGHWCARFFSCSAPANIIKRWSEAGKKHLIGPVELYAVVCARRVWSHYLNRERVLFFVDHSGVHAACVSGTSKDPIWRSLLVELECADADAMMGWIARVPSPSNPADAPSRGSADFPIFGTLLLHRRSIEPA</sequence>
<gene>
    <name evidence="1" type="primary">bath-40</name>
    <name evidence="1" type="ORF">SPIL2461_LOCUS1359</name>
</gene>
<dbReference type="Gene3D" id="3.10.10.10">
    <property type="entry name" value="HIV Type 1 Reverse Transcriptase, subunit A, domain 1"/>
    <property type="match status" value="1"/>
</dbReference>
<reference evidence="1" key="1">
    <citation type="submission" date="2021-02" db="EMBL/GenBank/DDBJ databases">
        <authorList>
            <person name="Dougan E. K."/>
            <person name="Rhodes N."/>
            <person name="Thang M."/>
            <person name="Chan C."/>
        </authorList>
    </citation>
    <scope>NUCLEOTIDE SEQUENCE</scope>
</reference>
<dbReference type="PANTHER" id="PTHR33050">
    <property type="entry name" value="REVERSE TRANSCRIPTASE DOMAIN-CONTAINING PROTEIN"/>
    <property type="match status" value="1"/>
</dbReference>
<proteinExistence type="predicted"/>
<dbReference type="SUPFAM" id="SSF56672">
    <property type="entry name" value="DNA/RNA polymerases"/>
    <property type="match status" value="1"/>
</dbReference>
<comment type="caution">
    <text evidence="1">The sequence shown here is derived from an EMBL/GenBank/DDBJ whole genome shotgun (WGS) entry which is preliminary data.</text>
</comment>
<dbReference type="InterPro" id="IPR043128">
    <property type="entry name" value="Rev_trsase/Diguanyl_cyclase"/>
</dbReference>
<organism evidence="1 2">
    <name type="scientific">Symbiodinium pilosum</name>
    <name type="common">Dinoflagellate</name>
    <dbReference type="NCBI Taxonomy" id="2952"/>
    <lineage>
        <taxon>Eukaryota</taxon>
        <taxon>Sar</taxon>
        <taxon>Alveolata</taxon>
        <taxon>Dinophyceae</taxon>
        <taxon>Suessiales</taxon>
        <taxon>Symbiodiniaceae</taxon>
        <taxon>Symbiodinium</taxon>
    </lineage>
</organism>
<accession>A0A812J2Z9</accession>